<dbReference type="AlphaFoldDB" id="A0A644ZVY7"/>
<protein>
    <submittedName>
        <fullName evidence="2">Uncharacterized protein</fullName>
    </submittedName>
</protein>
<dbReference type="EMBL" id="VSSQ01009473">
    <property type="protein sequence ID" value="MPM41734.1"/>
    <property type="molecule type" value="Genomic_DNA"/>
</dbReference>
<name>A0A644ZVY7_9ZZZZ</name>
<comment type="caution">
    <text evidence="2">The sequence shown here is derived from an EMBL/GenBank/DDBJ whole genome shotgun (WGS) entry which is preliminary data.</text>
</comment>
<evidence type="ECO:0000256" key="1">
    <source>
        <dbReference type="SAM" id="MobiDB-lite"/>
    </source>
</evidence>
<feature type="region of interest" description="Disordered" evidence="1">
    <location>
        <begin position="196"/>
        <end position="239"/>
    </location>
</feature>
<organism evidence="2">
    <name type="scientific">bioreactor metagenome</name>
    <dbReference type="NCBI Taxonomy" id="1076179"/>
    <lineage>
        <taxon>unclassified sequences</taxon>
        <taxon>metagenomes</taxon>
        <taxon>ecological metagenomes</taxon>
    </lineage>
</organism>
<feature type="region of interest" description="Disordered" evidence="1">
    <location>
        <begin position="1"/>
        <end position="45"/>
    </location>
</feature>
<feature type="compositionally biased region" description="Basic and acidic residues" evidence="1">
    <location>
        <begin position="1"/>
        <end position="13"/>
    </location>
</feature>
<evidence type="ECO:0000313" key="2">
    <source>
        <dbReference type="EMBL" id="MPM41734.1"/>
    </source>
</evidence>
<sequence length="239" mass="25093">MDQRGHLARRVELDGDPPSAGGGGDQGELSRLADPVGGRDQDGDVLARAGVGHRGVVGRLEADHRDVPAGDLLAGDPPRRERLVVGLRGVEVLLHVDQRVGHQPVDLGPGLDHLGGGGVTEVGGNGAEEVLVDGRVLVLLQPQRSVLVCDPRQHRLRVGVRVLQQPGRESDDRAGQRLGLLTGDLVGAAEHAVQQVGTRPEHPAVELRGDEGNALGDDRCGGRDDRAGGVRQHGGDLLR</sequence>
<proteinExistence type="predicted"/>
<accession>A0A644ZVY7</accession>
<gene>
    <name evidence="2" type="ORF">SDC9_88393</name>
</gene>
<reference evidence="2" key="1">
    <citation type="submission" date="2019-08" db="EMBL/GenBank/DDBJ databases">
        <authorList>
            <person name="Kucharzyk K."/>
            <person name="Murdoch R.W."/>
            <person name="Higgins S."/>
            <person name="Loffler F."/>
        </authorList>
    </citation>
    <scope>NUCLEOTIDE SEQUENCE</scope>
</reference>
<feature type="compositionally biased region" description="Basic and acidic residues" evidence="1">
    <location>
        <begin position="199"/>
        <end position="239"/>
    </location>
</feature>